<dbReference type="Pfam" id="PF12900">
    <property type="entry name" value="Pyridox_ox_2"/>
    <property type="match status" value="1"/>
</dbReference>
<organism evidence="1 3">
    <name type="scientific">Catenibacterium mitsuokai</name>
    <dbReference type="NCBI Taxonomy" id="100886"/>
    <lineage>
        <taxon>Bacteria</taxon>
        <taxon>Bacillati</taxon>
        <taxon>Bacillota</taxon>
        <taxon>Erysipelotrichia</taxon>
        <taxon>Erysipelotrichales</taxon>
        <taxon>Coprobacillaceae</taxon>
        <taxon>Catenibacterium</taxon>
    </lineage>
</organism>
<name>A0AAW4MW46_9FIRM</name>
<accession>A0AAW4MW46</accession>
<dbReference type="EMBL" id="JAHOEF010000040">
    <property type="protein sequence ID" value="MBV3382973.1"/>
    <property type="molecule type" value="Genomic_DNA"/>
</dbReference>
<dbReference type="Proteomes" id="UP001197492">
    <property type="component" value="Unassembled WGS sequence"/>
</dbReference>
<evidence type="ECO:0000313" key="2">
    <source>
        <dbReference type="EMBL" id="MBV3393014.1"/>
    </source>
</evidence>
<dbReference type="RefSeq" id="WP_217747772.1">
    <property type="nucleotide sequence ID" value="NZ_JAHOEB010000040.1"/>
</dbReference>
<keyword evidence="4" id="KW-1185">Reference proteome</keyword>
<evidence type="ECO:0000313" key="3">
    <source>
        <dbReference type="Proteomes" id="UP001196408"/>
    </source>
</evidence>
<gene>
    <name evidence="1" type="ORF">KSV97_07025</name>
    <name evidence="2" type="ORF">KSW06_07055</name>
</gene>
<evidence type="ECO:0000313" key="1">
    <source>
        <dbReference type="EMBL" id="MBV3382973.1"/>
    </source>
</evidence>
<dbReference type="Proteomes" id="UP001196408">
    <property type="component" value="Unassembled WGS sequence"/>
</dbReference>
<proteinExistence type="predicted"/>
<dbReference type="InterPro" id="IPR024747">
    <property type="entry name" value="Pyridox_Oxase-rel"/>
</dbReference>
<reference evidence="1 4" key="1">
    <citation type="submission" date="2021-06" db="EMBL/GenBank/DDBJ databases">
        <title>Collection of gut derived symbiotic bacterial strains cultured from healthy donors.</title>
        <authorList>
            <person name="Lin H."/>
            <person name="Littmann E."/>
            <person name="Pamer E.G."/>
        </authorList>
    </citation>
    <scope>NUCLEOTIDE SEQUENCE</scope>
    <source>
        <strain evidence="2 4">MSK.21.70</strain>
        <strain evidence="1">MSK.21.82</strain>
    </source>
</reference>
<comment type="caution">
    <text evidence="1">The sequence shown here is derived from an EMBL/GenBank/DDBJ whole genome shotgun (WGS) entry which is preliminary data.</text>
</comment>
<dbReference type="PANTHER" id="PTHR34071">
    <property type="entry name" value="5-NITROIMIDAZOLE ANTIBIOTICS RESISTANCE PROTEIN, NIMA-FAMILY-RELATED PROTEIN-RELATED"/>
    <property type="match status" value="1"/>
</dbReference>
<dbReference type="AlphaFoldDB" id="A0AAW4MW46"/>
<sequence>MSETVVDLKQLREMLHHFDTLHIAFQDDEYPYIVPMNFGIGDDEDKIVLYIYTPREGKMTRLIKENPHVGIQAETLYEYFCKPDKTVSNSYSSIIGKGIIEPVSHESYNEAMESILTHCGYETYPYNKDYIDTCYIYKIILNQVTGKNHFKGENVSN</sequence>
<evidence type="ECO:0000313" key="4">
    <source>
        <dbReference type="Proteomes" id="UP001197492"/>
    </source>
</evidence>
<dbReference type="PANTHER" id="PTHR34071:SF2">
    <property type="entry name" value="FLAVIN-NUCLEOTIDE-BINDING PROTEIN"/>
    <property type="match status" value="1"/>
</dbReference>
<protein>
    <submittedName>
        <fullName evidence="1">Pyridoxamine 5'-phosphate oxidase family protein</fullName>
    </submittedName>
</protein>
<dbReference type="EMBL" id="JAHOEL010000040">
    <property type="protein sequence ID" value="MBV3393014.1"/>
    <property type="molecule type" value="Genomic_DNA"/>
</dbReference>